<dbReference type="SUPFAM" id="SSF53850">
    <property type="entry name" value="Periplasmic binding protein-like II"/>
    <property type="match status" value="2"/>
</dbReference>
<evidence type="ECO:0000256" key="16">
    <source>
        <dbReference type="PROSITE-ProRule" id="PRU00110"/>
    </source>
</evidence>
<keyword evidence="7" id="KW-0808">Transferase</keyword>
<feature type="modified residue" description="Phosphohistidine" evidence="16">
    <location>
        <position position="1146"/>
    </location>
</feature>
<evidence type="ECO:0000256" key="13">
    <source>
        <dbReference type="ARBA" id="ARBA00022989"/>
    </source>
</evidence>
<keyword evidence="6 17" id="KW-0597">Phosphoprotein</keyword>
<feature type="domain" description="HPt" evidence="23">
    <location>
        <begin position="1107"/>
        <end position="1207"/>
    </location>
</feature>
<evidence type="ECO:0000259" key="21">
    <source>
        <dbReference type="PROSITE" id="PS50112"/>
    </source>
</evidence>
<keyword evidence="8" id="KW-0812">Transmembrane</keyword>
<dbReference type="OrthoDB" id="9797243at2"/>
<dbReference type="InterPro" id="IPR005467">
    <property type="entry name" value="His_kinase_dom"/>
</dbReference>
<dbReference type="NCBIfam" id="TIGR00229">
    <property type="entry name" value="sensory_box"/>
    <property type="match status" value="1"/>
</dbReference>
<dbReference type="SUPFAM" id="SSF47384">
    <property type="entry name" value="Homodimeric domain of signal transducing histidine kinase"/>
    <property type="match status" value="1"/>
</dbReference>
<dbReference type="Gene3D" id="3.30.565.10">
    <property type="entry name" value="Histidine kinase-like ATPase, C-terminal domain"/>
    <property type="match status" value="1"/>
</dbReference>
<dbReference type="InterPro" id="IPR035965">
    <property type="entry name" value="PAS-like_dom_sf"/>
</dbReference>
<keyword evidence="12" id="KW-0067">ATP-binding</keyword>
<dbReference type="GO" id="GO:0005524">
    <property type="term" value="F:ATP binding"/>
    <property type="evidence" value="ECO:0007669"/>
    <property type="project" value="UniProtKB-KW"/>
</dbReference>
<evidence type="ECO:0000256" key="18">
    <source>
        <dbReference type="SAM" id="SignalP"/>
    </source>
</evidence>
<evidence type="ECO:0000256" key="12">
    <source>
        <dbReference type="ARBA" id="ARBA00022840"/>
    </source>
</evidence>
<feature type="modified residue" description="4-aspartylphosphate" evidence="17">
    <location>
        <position position="1017"/>
    </location>
</feature>
<keyword evidence="15" id="KW-0472">Membrane</keyword>
<dbReference type="InterPro" id="IPR003594">
    <property type="entry name" value="HATPase_dom"/>
</dbReference>
<keyword evidence="5" id="KW-0997">Cell inner membrane</keyword>
<dbReference type="Pfam" id="PF00497">
    <property type="entry name" value="SBP_bac_3"/>
    <property type="match status" value="2"/>
</dbReference>
<dbReference type="AlphaFoldDB" id="A0A1H2P2F4"/>
<dbReference type="EC" id="2.7.13.3" evidence="3"/>
<dbReference type="PROSITE" id="PS50894">
    <property type="entry name" value="HPT"/>
    <property type="match status" value="1"/>
</dbReference>
<evidence type="ECO:0000256" key="17">
    <source>
        <dbReference type="PROSITE-ProRule" id="PRU00169"/>
    </source>
</evidence>
<keyword evidence="14" id="KW-0902">Two-component regulatory system</keyword>
<dbReference type="EMBL" id="RRZK01000036">
    <property type="protein sequence ID" value="TDB56626.1"/>
    <property type="molecule type" value="Genomic_DNA"/>
</dbReference>
<dbReference type="SMART" id="SM00091">
    <property type="entry name" value="PAS"/>
    <property type="match status" value="1"/>
</dbReference>
<proteinExistence type="predicted"/>
<dbReference type="SUPFAM" id="SSF55785">
    <property type="entry name" value="PYP-like sensor domain (PAS domain)"/>
    <property type="match status" value="1"/>
</dbReference>
<evidence type="ECO:0000256" key="10">
    <source>
        <dbReference type="ARBA" id="ARBA00022741"/>
    </source>
</evidence>
<feature type="domain" description="PAC" evidence="22">
    <location>
        <begin position="648"/>
        <end position="704"/>
    </location>
</feature>
<comment type="caution">
    <text evidence="24">The sequence shown here is derived from an EMBL/GenBank/DDBJ whole genome shotgun (WGS) entry which is preliminary data.</text>
</comment>
<dbReference type="CDD" id="cd00082">
    <property type="entry name" value="HisKA"/>
    <property type="match status" value="1"/>
</dbReference>
<dbReference type="RefSeq" id="WP_093224867.1">
    <property type="nucleotide sequence ID" value="NZ_LT629803.1"/>
</dbReference>
<dbReference type="Proteomes" id="UP000295254">
    <property type="component" value="Unassembled WGS sequence"/>
</dbReference>
<dbReference type="InterPro" id="IPR049870">
    <property type="entry name" value="BvgS-like_periplasmic1"/>
</dbReference>
<dbReference type="SMART" id="SM00062">
    <property type="entry name" value="PBPb"/>
    <property type="match status" value="2"/>
</dbReference>
<feature type="signal peptide" evidence="18">
    <location>
        <begin position="1"/>
        <end position="27"/>
    </location>
</feature>
<dbReference type="Pfam" id="PF08448">
    <property type="entry name" value="PAS_4"/>
    <property type="match status" value="1"/>
</dbReference>
<keyword evidence="13" id="KW-1133">Transmembrane helix</keyword>
<evidence type="ECO:0000256" key="14">
    <source>
        <dbReference type="ARBA" id="ARBA00023012"/>
    </source>
</evidence>
<keyword evidence="25" id="KW-1185">Reference proteome</keyword>
<evidence type="ECO:0000259" key="22">
    <source>
        <dbReference type="PROSITE" id="PS50113"/>
    </source>
</evidence>
<keyword evidence="11" id="KW-0418">Kinase</keyword>
<dbReference type="SMART" id="SM00387">
    <property type="entry name" value="HATPase_c"/>
    <property type="match status" value="1"/>
</dbReference>
<dbReference type="GO" id="GO:0000155">
    <property type="term" value="F:phosphorelay sensor kinase activity"/>
    <property type="evidence" value="ECO:0007669"/>
    <property type="project" value="InterPro"/>
</dbReference>
<dbReference type="InterPro" id="IPR036097">
    <property type="entry name" value="HisK_dim/P_sf"/>
</dbReference>
<dbReference type="PROSITE" id="PS50113">
    <property type="entry name" value="PAC"/>
    <property type="match status" value="1"/>
</dbReference>
<dbReference type="InterPro" id="IPR036641">
    <property type="entry name" value="HPT_dom_sf"/>
</dbReference>
<evidence type="ECO:0000259" key="20">
    <source>
        <dbReference type="PROSITE" id="PS50110"/>
    </source>
</evidence>
<dbReference type="InterPro" id="IPR013656">
    <property type="entry name" value="PAS_4"/>
</dbReference>
<dbReference type="Gene3D" id="3.30.450.20">
    <property type="entry name" value="PAS domain"/>
    <property type="match status" value="1"/>
</dbReference>
<evidence type="ECO:0000256" key="8">
    <source>
        <dbReference type="ARBA" id="ARBA00022692"/>
    </source>
</evidence>
<feature type="domain" description="Response regulatory" evidence="20">
    <location>
        <begin position="968"/>
        <end position="1087"/>
    </location>
</feature>
<dbReference type="FunFam" id="3.30.565.10:FF:000010">
    <property type="entry name" value="Sensor histidine kinase RcsC"/>
    <property type="match status" value="1"/>
</dbReference>
<dbReference type="Gene3D" id="3.40.190.10">
    <property type="entry name" value="Periplasmic binding protein-like II"/>
    <property type="match status" value="4"/>
</dbReference>
<dbReference type="CDD" id="cd17546">
    <property type="entry name" value="REC_hyHK_CKI1_RcsC-like"/>
    <property type="match status" value="1"/>
</dbReference>
<dbReference type="SUPFAM" id="SSF55874">
    <property type="entry name" value="ATPase domain of HSP90 chaperone/DNA topoisomerase II/histidine kinase"/>
    <property type="match status" value="1"/>
</dbReference>
<evidence type="ECO:0000256" key="7">
    <source>
        <dbReference type="ARBA" id="ARBA00022679"/>
    </source>
</evidence>
<dbReference type="PANTHER" id="PTHR43047">
    <property type="entry name" value="TWO-COMPONENT HISTIDINE PROTEIN KINASE"/>
    <property type="match status" value="1"/>
</dbReference>
<dbReference type="PROSITE" id="PS50110">
    <property type="entry name" value="RESPONSE_REGULATORY"/>
    <property type="match status" value="1"/>
</dbReference>
<dbReference type="PRINTS" id="PR00344">
    <property type="entry name" value="BCTRLSENSOR"/>
</dbReference>
<dbReference type="SMART" id="SM00448">
    <property type="entry name" value="REC"/>
    <property type="match status" value="1"/>
</dbReference>
<dbReference type="Pfam" id="PF02518">
    <property type="entry name" value="HATPase_c"/>
    <property type="match status" value="1"/>
</dbReference>
<dbReference type="InterPro" id="IPR000014">
    <property type="entry name" value="PAS"/>
</dbReference>
<dbReference type="GO" id="GO:0009927">
    <property type="term" value="F:histidine phosphotransfer kinase activity"/>
    <property type="evidence" value="ECO:0007669"/>
    <property type="project" value="TreeGrafter"/>
</dbReference>
<comment type="catalytic activity">
    <reaction evidence="1">
        <text>ATP + protein L-histidine = ADP + protein N-phospho-L-histidine.</text>
        <dbReference type="EC" id="2.7.13.3"/>
    </reaction>
</comment>
<dbReference type="InterPro" id="IPR001789">
    <property type="entry name" value="Sig_transdc_resp-reg_receiver"/>
</dbReference>
<evidence type="ECO:0000259" key="23">
    <source>
        <dbReference type="PROSITE" id="PS50894"/>
    </source>
</evidence>
<keyword evidence="9 18" id="KW-0732">Signal</keyword>
<evidence type="ECO:0000256" key="9">
    <source>
        <dbReference type="ARBA" id="ARBA00022729"/>
    </source>
</evidence>
<dbReference type="PROSITE" id="PS50112">
    <property type="entry name" value="PAS"/>
    <property type="match status" value="1"/>
</dbReference>
<dbReference type="Pfam" id="PF01627">
    <property type="entry name" value="Hpt"/>
    <property type="match status" value="1"/>
</dbReference>
<dbReference type="CDD" id="cd16922">
    <property type="entry name" value="HATPase_EvgS-ArcB-TorS-like"/>
    <property type="match status" value="1"/>
</dbReference>
<dbReference type="PANTHER" id="PTHR43047:SF72">
    <property type="entry name" value="OSMOSENSING HISTIDINE PROTEIN KINASE SLN1"/>
    <property type="match status" value="1"/>
</dbReference>
<evidence type="ECO:0000256" key="5">
    <source>
        <dbReference type="ARBA" id="ARBA00022519"/>
    </source>
</evidence>
<dbReference type="STRING" id="95300.SAMN05216558_3501"/>
<dbReference type="InterPro" id="IPR001638">
    <property type="entry name" value="Solute-binding_3/MltF_N"/>
</dbReference>
<dbReference type="CDD" id="cd00088">
    <property type="entry name" value="HPT"/>
    <property type="match status" value="1"/>
</dbReference>
<dbReference type="InterPro" id="IPR008207">
    <property type="entry name" value="Sig_transdc_His_kin_Hpt_dom"/>
</dbReference>
<evidence type="ECO:0000259" key="19">
    <source>
        <dbReference type="PROSITE" id="PS50109"/>
    </source>
</evidence>
<evidence type="ECO:0000256" key="1">
    <source>
        <dbReference type="ARBA" id="ARBA00000085"/>
    </source>
</evidence>
<dbReference type="InterPro" id="IPR049871">
    <property type="entry name" value="BvgS-like_periplasmic2"/>
</dbReference>
<gene>
    <name evidence="24" type="ORF">EIY72_27925</name>
</gene>
<dbReference type="SMART" id="SM00388">
    <property type="entry name" value="HisKA"/>
    <property type="match status" value="1"/>
</dbReference>
<dbReference type="Gene3D" id="1.10.287.130">
    <property type="match status" value="1"/>
</dbReference>
<reference evidence="25" key="1">
    <citation type="journal article" date="2019" name="bioRxiv">
        <title>Bacterially produced spermidine induces plant systemic susceptibility to pathogens.</title>
        <authorList>
            <person name="Melnyk R.A."/>
            <person name="Beskrovnaya P.A."/>
            <person name="Liu Z."/>
            <person name="Song Y."/>
            <person name="Haney C.H."/>
        </authorList>
    </citation>
    <scope>NUCLEOTIDE SEQUENCE [LARGE SCALE GENOMIC DNA]</scope>
    <source>
        <strain evidence="25">Dha-51</strain>
    </source>
</reference>
<dbReference type="Gene3D" id="1.20.120.160">
    <property type="entry name" value="HPT domain"/>
    <property type="match status" value="1"/>
</dbReference>
<feature type="domain" description="Histidine kinase" evidence="19">
    <location>
        <begin position="722"/>
        <end position="946"/>
    </location>
</feature>
<organism evidence="24 25">
    <name type="scientific">Pseudomonas vancouverensis</name>
    <dbReference type="NCBI Taxonomy" id="95300"/>
    <lineage>
        <taxon>Bacteria</taxon>
        <taxon>Pseudomonadati</taxon>
        <taxon>Pseudomonadota</taxon>
        <taxon>Gammaproteobacteria</taxon>
        <taxon>Pseudomonadales</taxon>
        <taxon>Pseudomonadaceae</taxon>
        <taxon>Pseudomonas</taxon>
    </lineage>
</organism>
<evidence type="ECO:0000313" key="24">
    <source>
        <dbReference type="EMBL" id="TDB56626.1"/>
    </source>
</evidence>
<feature type="domain" description="PAS" evidence="21">
    <location>
        <begin position="578"/>
        <end position="626"/>
    </location>
</feature>
<evidence type="ECO:0000256" key="11">
    <source>
        <dbReference type="ARBA" id="ARBA00022777"/>
    </source>
</evidence>
<protein>
    <recommendedName>
        <fullName evidence="3">histidine kinase</fullName>
        <ecNumber evidence="3">2.7.13.3</ecNumber>
    </recommendedName>
</protein>
<dbReference type="CDD" id="cd00130">
    <property type="entry name" value="PAS"/>
    <property type="match status" value="1"/>
</dbReference>
<keyword evidence="4" id="KW-1003">Cell membrane</keyword>
<accession>A0A1H2P2F4</accession>
<dbReference type="Pfam" id="PF00072">
    <property type="entry name" value="Response_reg"/>
    <property type="match status" value="1"/>
</dbReference>
<evidence type="ECO:0000256" key="4">
    <source>
        <dbReference type="ARBA" id="ARBA00022475"/>
    </source>
</evidence>
<evidence type="ECO:0000256" key="6">
    <source>
        <dbReference type="ARBA" id="ARBA00022553"/>
    </source>
</evidence>
<dbReference type="InterPro" id="IPR003661">
    <property type="entry name" value="HisK_dim/P_dom"/>
</dbReference>
<dbReference type="Gene3D" id="3.40.50.2300">
    <property type="match status" value="1"/>
</dbReference>
<evidence type="ECO:0000256" key="15">
    <source>
        <dbReference type="ARBA" id="ARBA00023136"/>
    </source>
</evidence>
<dbReference type="InterPro" id="IPR011006">
    <property type="entry name" value="CheY-like_superfamily"/>
</dbReference>
<sequence>MPSRLKDYLTRVIAGLCLGTSLLAAQASENYTLLSRAQTGPLELFWNESQQQWINQKRTLILGTSAPDYPPFDLTNSGRDYEGFTADYADILAKATGLPIRVQRYESRGAAIAALENGDVDLLGTANGFEAGNSNIALSIPYAVDQPVLVTRIGETRPLTDGLADLRLSMVYHYLPLSEVKALYSKADITPYPSYQNAINAVAFGQADVFLGDTISTHYMINKGYLNNIRMANFGKHEAQGFSFAVHRDNPELLSIINAMIMDMPAGERENIAKRWSAGSDLLLTDQKLQFTDREEQWLKLNPIVRVVVNEAFAPLTFFDSDGNFRGVTADLLELIRLRTGLRFDIRRSRSDDEMIEQIKDNKADMIAALLPSSQRQSSLNFTRPYLENSYVLLTRKTVDSPDNLSQLKGKRLTIARGNPLKDYLQKEFPRIRLIETADSFSAVELLAEGKAEGAVNSLIVANYFISSQLFEHNLQISTTIGTEQAAFALATARDAGELNAILDKALLSIAPEELGIINNRWRGYSASSQSTWRHYHRLFYQIVIGASVLLLVSFAWNGYMRLQIKQRKAAERALNDQYEFMRSLVNGTPHPIYVRDRQGLLQSCNDSYLQVLAVTREDVMGKGALPGTLSNAFETREYQADYLSVITEGEPLIVDRELHVDGRRLTIYHWILPYRDSAGTVQGIIGGWIDISERRELFDNLRRAKERADEANRAKSTFLATMSHEIRTPMNAIIGMLELTLKRIDRGHPDRPSIDIAYHSAKGLLELIGDILDIARIESGHLSLSPERVNPRELVTAVVRIFEGLARQKNLELLLTVHPDNPNVDVMLDPLRLKQVLSNLISNAIKFTEQGQVRVMLELHLTQDTSRVRMHLQVLDSGVGISEQDQLRLFEPFAQAGSTTRSALSGTGLGLVISRNLCEMMGGSLVLSSEPDIGTQVEVSLQLDALSPQNTPAPSEATISPASHPLNVLVVDDHAANRLLMCQQLEYLGHRCAVAENGQAGLQAWTGDTFDLVIADCNMPIMNGYELTRAIRQIEQQQQQPACTILGFTANAQPEELQRCKQAGMDDCLFKPLSLSALSQWVATISPSLEETVFNLQDLHLLTGGDLALNKRLLTELINSNRLDLKTLLALAQSADRQALRDIAHKIKGAARIVQATRLIERCEALEKACQDHADSITQCCETMERAILELEHALLHQTGQNGDSKMTEP</sequence>
<dbReference type="InterPro" id="IPR036890">
    <property type="entry name" value="HATPase_C_sf"/>
</dbReference>
<dbReference type="InterPro" id="IPR000700">
    <property type="entry name" value="PAS-assoc_C"/>
</dbReference>
<dbReference type="CDD" id="cd13705">
    <property type="entry name" value="PBP2_BvgS_D1"/>
    <property type="match status" value="1"/>
</dbReference>
<dbReference type="GO" id="GO:0005886">
    <property type="term" value="C:plasma membrane"/>
    <property type="evidence" value="ECO:0007669"/>
    <property type="project" value="UniProtKB-SubCell"/>
</dbReference>
<evidence type="ECO:0000313" key="25">
    <source>
        <dbReference type="Proteomes" id="UP000295254"/>
    </source>
</evidence>
<dbReference type="SUPFAM" id="SSF47226">
    <property type="entry name" value="Histidine-containing phosphotransfer domain, HPT domain"/>
    <property type="match status" value="1"/>
</dbReference>
<comment type="subcellular location">
    <subcellularLocation>
        <location evidence="2">Cell inner membrane</location>
        <topology evidence="2">Multi-pass membrane protein</topology>
    </subcellularLocation>
</comment>
<dbReference type="PROSITE" id="PS50109">
    <property type="entry name" value="HIS_KIN"/>
    <property type="match status" value="1"/>
</dbReference>
<dbReference type="CDD" id="cd13707">
    <property type="entry name" value="PBP2_BvgS_D2"/>
    <property type="match status" value="1"/>
</dbReference>
<dbReference type="SUPFAM" id="SSF52172">
    <property type="entry name" value="CheY-like"/>
    <property type="match status" value="1"/>
</dbReference>
<keyword evidence="10" id="KW-0547">Nucleotide-binding</keyword>
<dbReference type="InterPro" id="IPR004358">
    <property type="entry name" value="Sig_transdc_His_kin-like_C"/>
</dbReference>
<name>A0A1H2P2F4_PSEVA</name>
<evidence type="ECO:0000256" key="3">
    <source>
        <dbReference type="ARBA" id="ARBA00012438"/>
    </source>
</evidence>
<feature type="chain" id="PRO_5044372136" description="histidine kinase" evidence="18">
    <location>
        <begin position="28"/>
        <end position="1211"/>
    </location>
</feature>
<evidence type="ECO:0000256" key="2">
    <source>
        <dbReference type="ARBA" id="ARBA00004429"/>
    </source>
</evidence>
<dbReference type="Pfam" id="PF00512">
    <property type="entry name" value="HisKA"/>
    <property type="match status" value="1"/>
</dbReference>